<dbReference type="AlphaFoldDB" id="A0A517VYS8"/>
<accession>A0A517VYS8</accession>
<proteinExistence type="predicted"/>
<organism evidence="1 2">
    <name type="scientific">Gimesia aquarii</name>
    <dbReference type="NCBI Taxonomy" id="2527964"/>
    <lineage>
        <taxon>Bacteria</taxon>
        <taxon>Pseudomonadati</taxon>
        <taxon>Planctomycetota</taxon>
        <taxon>Planctomycetia</taxon>
        <taxon>Planctomycetales</taxon>
        <taxon>Planctomycetaceae</taxon>
        <taxon>Gimesia</taxon>
    </lineage>
</organism>
<dbReference type="Proteomes" id="UP000318704">
    <property type="component" value="Chromosome"/>
</dbReference>
<gene>
    <name evidence="1" type="ORF">V144x_36610</name>
</gene>
<protein>
    <submittedName>
        <fullName evidence="1">Uncharacterized protein</fullName>
    </submittedName>
</protein>
<name>A0A517VYS8_9PLAN</name>
<dbReference type="KEGG" id="gaw:V144x_36610"/>
<evidence type="ECO:0000313" key="2">
    <source>
        <dbReference type="Proteomes" id="UP000318704"/>
    </source>
</evidence>
<dbReference type="EMBL" id="CP037920">
    <property type="protein sequence ID" value="QDT98175.1"/>
    <property type="molecule type" value="Genomic_DNA"/>
</dbReference>
<evidence type="ECO:0000313" key="1">
    <source>
        <dbReference type="EMBL" id="QDT98175.1"/>
    </source>
</evidence>
<sequence>MKMIIQSQRLQPVLIFVRQPEEKYGSDCVDFEIHAIFAMNVL</sequence>
<reference evidence="1 2" key="1">
    <citation type="submission" date="2019-03" db="EMBL/GenBank/DDBJ databases">
        <title>Deep-cultivation of Planctomycetes and their phenomic and genomic characterization uncovers novel biology.</title>
        <authorList>
            <person name="Wiegand S."/>
            <person name="Jogler M."/>
            <person name="Boedeker C."/>
            <person name="Pinto D."/>
            <person name="Vollmers J."/>
            <person name="Rivas-Marin E."/>
            <person name="Kohn T."/>
            <person name="Peeters S.H."/>
            <person name="Heuer A."/>
            <person name="Rast P."/>
            <person name="Oberbeckmann S."/>
            <person name="Bunk B."/>
            <person name="Jeske O."/>
            <person name="Meyerdierks A."/>
            <person name="Storesund J.E."/>
            <person name="Kallscheuer N."/>
            <person name="Luecker S."/>
            <person name="Lage O.M."/>
            <person name="Pohl T."/>
            <person name="Merkel B.J."/>
            <person name="Hornburger P."/>
            <person name="Mueller R.-W."/>
            <person name="Bruemmer F."/>
            <person name="Labrenz M."/>
            <person name="Spormann A.M."/>
            <person name="Op den Camp H."/>
            <person name="Overmann J."/>
            <person name="Amann R."/>
            <person name="Jetten M.S.M."/>
            <person name="Mascher T."/>
            <person name="Medema M.H."/>
            <person name="Devos D.P."/>
            <person name="Kaster A.-K."/>
            <person name="Ovreas L."/>
            <person name="Rohde M."/>
            <person name="Galperin M.Y."/>
            <person name="Jogler C."/>
        </authorList>
    </citation>
    <scope>NUCLEOTIDE SEQUENCE [LARGE SCALE GENOMIC DNA]</scope>
    <source>
        <strain evidence="1 2">V144</strain>
    </source>
</reference>